<proteinExistence type="predicted"/>
<evidence type="ECO:0000313" key="3">
    <source>
        <dbReference type="Proteomes" id="UP000479190"/>
    </source>
</evidence>
<reference evidence="2 3" key="1">
    <citation type="submission" date="2020-02" db="EMBL/GenBank/DDBJ databases">
        <authorList>
            <person name="Ferguson B K."/>
        </authorList>
    </citation>
    <scope>NUCLEOTIDE SEQUENCE [LARGE SCALE GENOMIC DNA]</scope>
</reference>
<evidence type="ECO:0000313" key="2">
    <source>
        <dbReference type="EMBL" id="CAB0033762.1"/>
    </source>
</evidence>
<keyword evidence="3" id="KW-1185">Reference proteome</keyword>
<protein>
    <submittedName>
        <fullName evidence="2">Uncharacterized protein</fullName>
    </submittedName>
</protein>
<gene>
    <name evidence="2" type="ORF">TBRA_LOCUS5660</name>
</gene>
<dbReference type="EMBL" id="CADCXV010000723">
    <property type="protein sequence ID" value="CAB0033762.1"/>
    <property type="molecule type" value="Genomic_DNA"/>
</dbReference>
<feature type="compositionally biased region" description="Polar residues" evidence="1">
    <location>
        <begin position="22"/>
        <end position="31"/>
    </location>
</feature>
<evidence type="ECO:0000256" key="1">
    <source>
        <dbReference type="SAM" id="MobiDB-lite"/>
    </source>
</evidence>
<organism evidence="2 3">
    <name type="scientific">Trichogramma brassicae</name>
    <dbReference type="NCBI Taxonomy" id="86971"/>
    <lineage>
        <taxon>Eukaryota</taxon>
        <taxon>Metazoa</taxon>
        <taxon>Ecdysozoa</taxon>
        <taxon>Arthropoda</taxon>
        <taxon>Hexapoda</taxon>
        <taxon>Insecta</taxon>
        <taxon>Pterygota</taxon>
        <taxon>Neoptera</taxon>
        <taxon>Endopterygota</taxon>
        <taxon>Hymenoptera</taxon>
        <taxon>Apocrita</taxon>
        <taxon>Proctotrupomorpha</taxon>
        <taxon>Chalcidoidea</taxon>
        <taxon>Trichogrammatidae</taxon>
        <taxon>Trichogramma</taxon>
    </lineage>
</organism>
<dbReference type="Proteomes" id="UP000479190">
    <property type="component" value="Unassembled WGS sequence"/>
</dbReference>
<name>A0A6H5IAS5_9HYME</name>
<feature type="non-terminal residue" evidence="2">
    <location>
        <position position="260"/>
    </location>
</feature>
<dbReference type="AlphaFoldDB" id="A0A6H5IAS5"/>
<sequence length="260" mass="29823">MSPCTQRARRERQRRESRASQCEPSMSFLSRRSSRDQAVANITNYSPVRGKGKGEHPTHIGKRILSCAPTPYRRAHCAERLAAAARSTTLSPVSELEQQQQRRLRTFFFFSYERKRKENLLCVTKLCNIIPLTAHPQCCTESESLRLVAAAVAAAQRACELARTWLRSLFIASIVHSGTAGCGLYNNNGTLFFVVKICQKEFFIFFTLFLSLNIDCKKTKFESRISLLCYFLVCYSLYRSYVPVQQQQQRWKVTLCHTLV</sequence>
<accession>A0A6H5IAS5</accession>
<feature type="region of interest" description="Disordered" evidence="1">
    <location>
        <begin position="1"/>
        <end position="35"/>
    </location>
</feature>